<keyword evidence="4" id="KW-0238">DNA-binding</keyword>
<protein>
    <submittedName>
        <fullName evidence="9">RNA polymerase sigma factor (Sigma-70 family)</fullName>
    </submittedName>
</protein>
<dbReference type="Gene3D" id="1.10.1740.10">
    <property type="match status" value="1"/>
</dbReference>
<dbReference type="InterPro" id="IPR014284">
    <property type="entry name" value="RNA_pol_sigma-70_dom"/>
</dbReference>
<dbReference type="SUPFAM" id="SSF88946">
    <property type="entry name" value="Sigma2 domain of RNA polymerase sigma factors"/>
    <property type="match status" value="1"/>
</dbReference>
<dbReference type="Pfam" id="PF04542">
    <property type="entry name" value="Sigma70_r2"/>
    <property type="match status" value="1"/>
</dbReference>
<dbReference type="InterPro" id="IPR013325">
    <property type="entry name" value="RNA_pol_sigma_r2"/>
</dbReference>
<evidence type="ECO:0000256" key="2">
    <source>
        <dbReference type="ARBA" id="ARBA00023015"/>
    </source>
</evidence>
<organism evidence="9 10">
    <name type="scientific">Streptosporangium sandarakinum</name>
    <dbReference type="NCBI Taxonomy" id="1260955"/>
    <lineage>
        <taxon>Bacteria</taxon>
        <taxon>Bacillati</taxon>
        <taxon>Actinomycetota</taxon>
        <taxon>Actinomycetes</taxon>
        <taxon>Streptosporangiales</taxon>
        <taxon>Streptosporangiaceae</taxon>
        <taxon>Streptosporangium</taxon>
    </lineage>
</organism>
<dbReference type="InterPro" id="IPR013324">
    <property type="entry name" value="RNA_pol_sigma_r3/r4-like"/>
</dbReference>
<keyword evidence="3" id="KW-0731">Sigma factor</keyword>
<feature type="compositionally biased region" description="Low complexity" evidence="6">
    <location>
        <begin position="330"/>
        <end position="341"/>
    </location>
</feature>
<dbReference type="RefSeq" id="WP_179825599.1">
    <property type="nucleotide sequence ID" value="NZ_JACCCO010000002.1"/>
</dbReference>
<dbReference type="PANTHER" id="PTHR43133:SF8">
    <property type="entry name" value="RNA POLYMERASE SIGMA FACTOR HI_1459-RELATED"/>
    <property type="match status" value="1"/>
</dbReference>
<dbReference type="InterPro" id="IPR035992">
    <property type="entry name" value="Ricin_B-like_lectins"/>
</dbReference>
<dbReference type="SUPFAM" id="SSF88659">
    <property type="entry name" value="Sigma3 and sigma4 domains of RNA polymerase sigma factors"/>
    <property type="match status" value="1"/>
</dbReference>
<dbReference type="InterPro" id="IPR039425">
    <property type="entry name" value="RNA_pol_sigma-70-like"/>
</dbReference>
<dbReference type="PANTHER" id="PTHR43133">
    <property type="entry name" value="RNA POLYMERASE ECF-TYPE SIGMA FACTO"/>
    <property type="match status" value="1"/>
</dbReference>
<name>A0A852V3V8_9ACTN</name>
<keyword evidence="5" id="KW-0804">Transcription</keyword>
<feature type="domain" description="Ricin B lectin" evidence="8">
    <location>
        <begin position="423"/>
        <end position="500"/>
    </location>
</feature>
<evidence type="ECO:0000259" key="8">
    <source>
        <dbReference type="Pfam" id="PF14200"/>
    </source>
</evidence>
<dbReference type="InterPro" id="IPR000772">
    <property type="entry name" value="Ricin_B_lectin"/>
</dbReference>
<comment type="similarity">
    <text evidence="1">Belongs to the sigma-70 factor family. ECF subfamily.</text>
</comment>
<evidence type="ECO:0000256" key="3">
    <source>
        <dbReference type="ARBA" id="ARBA00023082"/>
    </source>
</evidence>
<dbReference type="Pfam" id="PF14200">
    <property type="entry name" value="RicinB_lectin_2"/>
    <property type="match status" value="1"/>
</dbReference>
<dbReference type="EMBL" id="JACCCO010000002">
    <property type="protein sequence ID" value="NYF42800.1"/>
    <property type="molecule type" value="Genomic_DNA"/>
</dbReference>
<dbReference type="InterPro" id="IPR007627">
    <property type="entry name" value="RNA_pol_sigma70_r2"/>
</dbReference>
<proteinExistence type="inferred from homology"/>
<dbReference type="Proteomes" id="UP000576393">
    <property type="component" value="Unassembled WGS sequence"/>
</dbReference>
<dbReference type="GO" id="GO:0016987">
    <property type="term" value="F:sigma factor activity"/>
    <property type="evidence" value="ECO:0007669"/>
    <property type="project" value="UniProtKB-KW"/>
</dbReference>
<dbReference type="Gene3D" id="2.80.10.50">
    <property type="match status" value="1"/>
</dbReference>
<reference evidence="9 10" key="1">
    <citation type="submission" date="2020-07" db="EMBL/GenBank/DDBJ databases">
        <title>Sequencing the genomes of 1000 actinobacteria strains.</title>
        <authorList>
            <person name="Klenk H.-P."/>
        </authorList>
    </citation>
    <scope>NUCLEOTIDE SEQUENCE [LARGE SCALE GENOMIC DNA]</scope>
    <source>
        <strain evidence="9 10">DSM 45763</strain>
    </source>
</reference>
<gene>
    <name evidence="9" type="ORF">HDA43_005001</name>
</gene>
<dbReference type="GO" id="GO:0006352">
    <property type="term" value="P:DNA-templated transcription initiation"/>
    <property type="evidence" value="ECO:0007669"/>
    <property type="project" value="InterPro"/>
</dbReference>
<feature type="region of interest" description="Disordered" evidence="6">
    <location>
        <begin position="261"/>
        <end position="288"/>
    </location>
</feature>
<evidence type="ECO:0000256" key="5">
    <source>
        <dbReference type="ARBA" id="ARBA00023163"/>
    </source>
</evidence>
<dbReference type="NCBIfam" id="TIGR02937">
    <property type="entry name" value="sigma70-ECF"/>
    <property type="match status" value="1"/>
</dbReference>
<evidence type="ECO:0000313" key="9">
    <source>
        <dbReference type="EMBL" id="NYF42800.1"/>
    </source>
</evidence>
<evidence type="ECO:0000259" key="7">
    <source>
        <dbReference type="Pfam" id="PF04542"/>
    </source>
</evidence>
<feature type="compositionally biased region" description="Gly residues" evidence="6">
    <location>
        <begin position="261"/>
        <end position="270"/>
    </location>
</feature>
<keyword evidence="2" id="KW-0805">Transcription regulation</keyword>
<sequence length="531" mass="55929">MINPESDDLALTRMVRAGDDRAVSELYERHHPAVIAFARRLCQDPHTAEDLASEAFARTLRTVRNGPAGPTGDWRPYLYAVVRNTAAEWARSDQRFVLTDEFREDDLTTAAPEPPDDLVTRAYRSLPARWRTVLWHTLIEDEEPERVAKILGITPGNVGVLAFRAREGLRRAYLAAYASGASPRCREYAEPLAAVVRKRTGRLPRALRGHLESCASCARAHAELLDLNATLRAALPIALFPLALGAEKWIAAGAGTPGTAGAGTPTGAGIGTPSTAGTGTPGTTGAGTPVAAPKGAAMPGWVIPVSGATAIIAAVAVTVAVFNPPPDQAPSPSAQVAAPAPGASPTPRPTRVRTRAPEPTRVRTKAPSRGRTPAVRVTTPGPASRSPREPTPRPGTRIAHAGRCVGAAGGLVAALPCADPRTAWRTRGGAQRFQLVNVVSGRCLAAGERYDTVAFNGGGMLAVRIKPCASVPAQRWHRPAFSDGVRRLVSVPSGKALSIGKEFAGKRPPTAFILYGPYTGSADQRVTLVDD</sequence>
<feature type="region of interest" description="Disordered" evidence="6">
    <location>
        <begin position="327"/>
        <end position="399"/>
    </location>
</feature>
<evidence type="ECO:0000256" key="6">
    <source>
        <dbReference type="SAM" id="MobiDB-lite"/>
    </source>
</evidence>
<dbReference type="AlphaFoldDB" id="A0A852V3V8"/>
<dbReference type="SUPFAM" id="SSF50370">
    <property type="entry name" value="Ricin B-like lectins"/>
    <property type="match status" value="1"/>
</dbReference>
<keyword evidence="10" id="KW-1185">Reference proteome</keyword>
<evidence type="ECO:0000313" key="10">
    <source>
        <dbReference type="Proteomes" id="UP000576393"/>
    </source>
</evidence>
<accession>A0A852V3V8</accession>
<dbReference type="CDD" id="cd00161">
    <property type="entry name" value="beta-trefoil_Ricin-like"/>
    <property type="match status" value="1"/>
</dbReference>
<dbReference type="GO" id="GO:0003677">
    <property type="term" value="F:DNA binding"/>
    <property type="evidence" value="ECO:0007669"/>
    <property type="project" value="UniProtKB-KW"/>
</dbReference>
<evidence type="ECO:0000256" key="1">
    <source>
        <dbReference type="ARBA" id="ARBA00010641"/>
    </source>
</evidence>
<feature type="domain" description="RNA polymerase sigma-70 region 2" evidence="7">
    <location>
        <begin position="26"/>
        <end position="95"/>
    </location>
</feature>
<dbReference type="InterPro" id="IPR036388">
    <property type="entry name" value="WH-like_DNA-bd_sf"/>
</dbReference>
<evidence type="ECO:0000256" key="4">
    <source>
        <dbReference type="ARBA" id="ARBA00023125"/>
    </source>
</evidence>
<comment type="caution">
    <text evidence="9">The sequence shown here is derived from an EMBL/GenBank/DDBJ whole genome shotgun (WGS) entry which is preliminary data.</text>
</comment>
<dbReference type="Gene3D" id="1.10.10.10">
    <property type="entry name" value="Winged helix-like DNA-binding domain superfamily/Winged helix DNA-binding domain"/>
    <property type="match status" value="1"/>
</dbReference>